<protein>
    <submittedName>
        <fullName evidence="2">DNA-binding CsgD family transcriptional regulator</fullName>
    </submittedName>
</protein>
<keyword evidence="2" id="KW-0238">DNA-binding</keyword>
<dbReference type="InterPro" id="IPR000792">
    <property type="entry name" value="Tscrpt_reg_LuxR_C"/>
</dbReference>
<evidence type="ECO:0000313" key="2">
    <source>
        <dbReference type="EMBL" id="MBB3713009.1"/>
    </source>
</evidence>
<proteinExistence type="predicted"/>
<dbReference type="InterPro" id="IPR016032">
    <property type="entry name" value="Sig_transdc_resp-reg_C-effctor"/>
</dbReference>
<dbReference type="Gene3D" id="1.10.10.10">
    <property type="entry name" value="Winged helix-like DNA-binding domain superfamily/Winged helix DNA-binding domain"/>
    <property type="match status" value="1"/>
</dbReference>
<dbReference type="InterPro" id="IPR036388">
    <property type="entry name" value="WH-like_DNA-bd_sf"/>
</dbReference>
<dbReference type="EMBL" id="JACIBX010000010">
    <property type="protein sequence ID" value="MBB3713009.1"/>
    <property type="molecule type" value="Genomic_DNA"/>
</dbReference>
<name>A0ABR6HRJ1_9RHOB</name>
<dbReference type="PRINTS" id="PR00038">
    <property type="entry name" value="HTHLUXR"/>
</dbReference>
<dbReference type="SMART" id="SM00421">
    <property type="entry name" value="HTH_LUXR"/>
    <property type="match status" value="1"/>
</dbReference>
<gene>
    <name evidence="2" type="ORF">FHS00_002610</name>
</gene>
<evidence type="ECO:0000313" key="3">
    <source>
        <dbReference type="Proteomes" id="UP000576152"/>
    </source>
</evidence>
<comment type="caution">
    <text evidence="2">The sequence shown here is derived from an EMBL/GenBank/DDBJ whole genome shotgun (WGS) entry which is preliminary data.</text>
</comment>
<sequence length="366" mass="40820">MKNMLKADRLRSLVYGAVLGENDWQAFLTELTALLPEGRATLFFHDIDRQAGAFSLASNLTSEKTLAYNAHYAPKNPWMKGASKRPVGLVVPDQYMLSRAELEKTEFYCDWLHPQGLKGAIGVTLHREGGHNSLLSVISCEPDVHEHQDALRDLQHVVPDLQKVMDFYRRQASKPPVSEGGVGSDACLVTVGRNRIVRYMNSAAQRLLENSTELALSPTSRLRCIDNNLMEWIDFCLALWGRSNFTFPTRSFLVGRPPAPPTRVTVICVAYDMGEQFFRGPECHLIIEPSRTEVRSFAAISRFYQLTPMESKVCALLSAGAAPAEIAERLGVGIATIRSHLKSVYYKTGTTRQAEVVSLVCQFADR</sequence>
<dbReference type="Proteomes" id="UP000576152">
    <property type="component" value="Unassembled WGS sequence"/>
</dbReference>
<dbReference type="Pfam" id="PF00196">
    <property type="entry name" value="GerE"/>
    <property type="match status" value="1"/>
</dbReference>
<dbReference type="SUPFAM" id="SSF46894">
    <property type="entry name" value="C-terminal effector domain of the bipartite response regulators"/>
    <property type="match status" value="1"/>
</dbReference>
<feature type="domain" description="HTH luxR-type" evidence="1">
    <location>
        <begin position="303"/>
        <end position="360"/>
    </location>
</feature>
<evidence type="ECO:0000259" key="1">
    <source>
        <dbReference type="SMART" id="SM00421"/>
    </source>
</evidence>
<dbReference type="GO" id="GO:0003677">
    <property type="term" value="F:DNA binding"/>
    <property type="evidence" value="ECO:0007669"/>
    <property type="project" value="UniProtKB-KW"/>
</dbReference>
<reference evidence="2 3" key="1">
    <citation type="submission" date="2020-08" db="EMBL/GenBank/DDBJ databases">
        <title>Genomic Encyclopedia of Type Strains, Phase III (KMG-III): the genomes of soil and plant-associated and newly described type strains.</title>
        <authorList>
            <person name="Whitman W."/>
        </authorList>
    </citation>
    <scope>NUCLEOTIDE SEQUENCE [LARGE SCALE GENOMIC DNA]</scope>
    <source>
        <strain evidence="2 3">CECT 8572</strain>
    </source>
</reference>
<dbReference type="RefSeq" id="WP_183474414.1">
    <property type="nucleotide sequence ID" value="NZ_JACIBX010000010.1"/>
</dbReference>
<organism evidence="2 3">
    <name type="scientific">Limimaricola variabilis</name>
    <dbReference type="NCBI Taxonomy" id="1492771"/>
    <lineage>
        <taxon>Bacteria</taxon>
        <taxon>Pseudomonadati</taxon>
        <taxon>Pseudomonadota</taxon>
        <taxon>Alphaproteobacteria</taxon>
        <taxon>Rhodobacterales</taxon>
        <taxon>Paracoccaceae</taxon>
        <taxon>Limimaricola</taxon>
    </lineage>
</organism>
<accession>A0ABR6HRJ1</accession>
<keyword evidence="3" id="KW-1185">Reference proteome</keyword>